<dbReference type="Proteomes" id="UP000270094">
    <property type="component" value="Unassembled WGS sequence"/>
</dbReference>
<keyword evidence="3" id="KW-1185">Reference proteome</keyword>
<dbReference type="AlphaFoldDB" id="A0A3P7L041"/>
<dbReference type="Gene3D" id="3.30.70.330">
    <property type="match status" value="1"/>
</dbReference>
<evidence type="ECO:0000313" key="3">
    <source>
        <dbReference type="Proteomes" id="UP000270094"/>
    </source>
</evidence>
<dbReference type="GO" id="GO:0003723">
    <property type="term" value="F:RNA binding"/>
    <property type="evidence" value="ECO:0007669"/>
    <property type="project" value="InterPro"/>
</dbReference>
<evidence type="ECO:0000313" key="2">
    <source>
        <dbReference type="EMBL" id="VDM72728.1"/>
    </source>
</evidence>
<feature type="domain" description="RRM" evidence="1">
    <location>
        <begin position="11"/>
        <end position="39"/>
    </location>
</feature>
<dbReference type="EMBL" id="UYYB01026934">
    <property type="protein sequence ID" value="VDM72728.1"/>
    <property type="molecule type" value="Genomic_DNA"/>
</dbReference>
<name>A0A3P7L041_STRVU</name>
<protein>
    <recommendedName>
        <fullName evidence="1">RRM domain-containing protein</fullName>
    </recommendedName>
</protein>
<dbReference type="InterPro" id="IPR045850">
    <property type="entry name" value="TRM2_met"/>
</dbReference>
<dbReference type="SUPFAM" id="SSF54928">
    <property type="entry name" value="RNA-binding domain, RBD"/>
    <property type="match status" value="1"/>
</dbReference>
<gene>
    <name evidence="2" type="ORF">SVUK_LOCUS7726</name>
</gene>
<dbReference type="InterPro" id="IPR035979">
    <property type="entry name" value="RBD_domain_sf"/>
</dbReference>
<dbReference type="InterPro" id="IPR000504">
    <property type="entry name" value="RRM_dom"/>
</dbReference>
<dbReference type="InterPro" id="IPR012677">
    <property type="entry name" value="Nucleotide-bd_a/b_plait_sf"/>
</dbReference>
<dbReference type="Pfam" id="PF00076">
    <property type="entry name" value="RRM_1"/>
    <property type="match status" value="1"/>
</dbReference>
<dbReference type="PANTHER" id="PTHR45904">
    <property type="entry name" value="TRNA (URACIL-5-)-METHYLTRANSFERASE"/>
    <property type="match status" value="1"/>
</dbReference>
<sequence length="125" mass="14248">MKKVRQMKFDAYVSFKTPEDAQLAISKLNGLEVKKTVLKVQLAQTEKKAFDPSTQQIKPKTARESVTKLADVPYPEQLQQKAKESFKVCERLLIEMKKANVEGTDKLKSSELVKEVSTMFYNPAH</sequence>
<reference evidence="2 3" key="1">
    <citation type="submission" date="2018-11" db="EMBL/GenBank/DDBJ databases">
        <authorList>
            <consortium name="Pathogen Informatics"/>
        </authorList>
    </citation>
    <scope>NUCLEOTIDE SEQUENCE [LARGE SCALE GENOMIC DNA]</scope>
</reference>
<proteinExistence type="predicted"/>
<evidence type="ECO:0000259" key="1">
    <source>
        <dbReference type="Pfam" id="PF00076"/>
    </source>
</evidence>
<accession>A0A3P7L041</accession>
<dbReference type="OrthoDB" id="417550at2759"/>
<organism evidence="2 3">
    <name type="scientific">Strongylus vulgaris</name>
    <name type="common">Blood worm</name>
    <dbReference type="NCBI Taxonomy" id="40348"/>
    <lineage>
        <taxon>Eukaryota</taxon>
        <taxon>Metazoa</taxon>
        <taxon>Ecdysozoa</taxon>
        <taxon>Nematoda</taxon>
        <taxon>Chromadorea</taxon>
        <taxon>Rhabditida</taxon>
        <taxon>Rhabditina</taxon>
        <taxon>Rhabditomorpha</taxon>
        <taxon>Strongyloidea</taxon>
        <taxon>Strongylidae</taxon>
        <taxon>Strongylus</taxon>
    </lineage>
</organism>
<dbReference type="PANTHER" id="PTHR45904:SF2">
    <property type="entry name" value="TRNA (URACIL-5-)-METHYLTRANSFERASE HOMOLOG A"/>
    <property type="match status" value="1"/>
</dbReference>